<accession>A0AAV7SG32</accession>
<dbReference type="Proteomes" id="UP001066276">
    <property type="component" value="Chromosome 4_2"/>
</dbReference>
<name>A0AAV7SG32_PLEWA</name>
<evidence type="ECO:0000313" key="3">
    <source>
        <dbReference type="Proteomes" id="UP001066276"/>
    </source>
</evidence>
<evidence type="ECO:0000256" key="1">
    <source>
        <dbReference type="SAM" id="MobiDB-lite"/>
    </source>
</evidence>
<dbReference type="AlphaFoldDB" id="A0AAV7SG32"/>
<gene>
    <name evidence="2" type="ORF">NDU88_003056</name>
</gene>
<protein>
    <submittedName>
        <fullName evidence="2">Uncharacterized protein</fullName>
    </submittedName>
</protein>
<dbReference type="EMBL" id="JANPWB010000008">
    <property type="protein sequence ID" value="KAJ1162588.1"/>
    <property type="molecule type" value="Genomic_DNA"/>
</dbReference>
<feature type="compositionally biased region" description="Acidic residues" evidence="1">
    <location>
        <begin position="90"/>
        <end position="104"/>
    </location>
</feature>
<sequence>MQWQLLSPTHVSQGAVSDSGGDACNRAVTAVVTTRAPETSEECPGGTHREDEHPEVVNNPDIQVKGEETREETEPEESRRREPERREVAEPEEEEHAEPEDEAEDPKTRKNIDLTTETSTETDERCNRTRHVP</sequence>
<feature type="compositionally biased region" description="Basic and acidic residues" evidence="1">
    <location>
        <begin position="76"/>
        <end position="89"/>
    </location>
</feature>
<feature type="region of interest" description="Disordered" evidence="1">
    <location>
        <begin position="1"/>
        <end position="133"/>
    </location>
</feature>
<reference evidence="2" key="1">
    <citation type="journal article" date="2022" name="bioRxiv">
        <title>Sequencing and chromosome-scale assembly of the giantPleurodeles waltlgenome.</title>
        <authorList>
            <person name="Brown T."/>
            <person name="Elewa A."/>
            <person name="Iarovenko S."/>
            <person name="Subramanian E."/>
            <person name="Araus A.J."/>
            <person name="Petzold A."/>
            <person name="Susuki M."/>
            <person name="Suzuki K.-i.T."/>
            <person name="Hayashi T."/>
            <person name="Toyoda A."/>
            <person name="Oliveira C."/>
            <person name="Osipova E."/>
            <person name="Leigh N.D."/>
            <person name="Simon A."/>
            <person name="Yun M.H."/>
        </authorList>
    </citation>
    <scope>NUCLEOTIDE SEQUENCE</scope>
    <source>
        <strain evidence="2">20211129_DDA</strain>
        <tissue evidence="2">Liver</tissue>
    </source>
</reference>
<feature type="compositionally biased region" description="Polar residues" evidence="1">
    <location>
        <begin position="1"/>
        <end position="16"/>
    </location>
</feature>
<keyword evidence="3" id="KW-1185">Reference proteome</keyword>
<organism evidence="2 3">
    <name type="scientific">Pleurodeles waltl</name>
    <name type="common">Iberian ribbed newt</name>
    <dbReference type="NCBI Taxonomy" id="8319"/>
    <lineage>
        <taxon>Eukaryota</taxon>
        <taxon>Metazoa</taxon>
        <taxon>Chordata</taxon>
        <taxon>Craniata</taxon>
        <taxon>Vertebrata</taxon>
        <taxon>Euteleostomi</taxon>
        <taxon>Amphibia</taxon>
        <taxon>Batrachia</taxon>
        <taxon>Caudata</taxon>
        <taxon>Salamandroidea</taxon>
        <taxon>Salamandridae</taxon>
        <taxon>Pleurodelinae</taxon>
        <taxon>Pleurodeles</taxon>
    </lineage>
</organism>
<comment type="caution">
    <text evidence="2">The sequence shown here is derived from an EMBL/GenBank/DDBJ whole genome shotgun (WGS) entry which is preliminary data.</text>
</comment>
<evidence type="ECO:0000313" key="2">
    <source>
        <dbReference type="EMBL" id="KAJ1162588.1"/>
    </source>
</evidence>
<proteinExistence type="predicted"/>